<proteinExistence type="predicted"/>
<evidence type="ECO:0000313" key="4">
    <source>
        <dbReference type="Proteomes" id="UP000004931"/>
    </source>
</evidence>
<evidence type="ECO:0000256" key="2">
    <source>
        <dbReference type="SAM" id="Phobius"/>
    </source>
</evidence>
<dbReference type="InterPro" id="IPR021830">
    <property type="entry name" value="DUF3422"/>
</dbReference>
<dbReference type="Proteomes" id="UP000004931">
    <property type="component" value="Unassembled WGS sequence"/>
</dbReference>
<keyword evidence="4" id="KW-1185">Reference proteome</keyword>
<evidence type="ECO:0008006" key="5">
    <source>
        <dbReference type="Google" id="ProtNLM"/>
    </source>
</evidence>
<reference evidence="3 4" key="1">
    <citation type="journal article" date="2010" name="J. Bacteriol.">
        <title>Genome sequence of the oligotrophic marine Gammaproteobacterium HTCC2143, isolated from the Oregon Coast.</title>
        <authorList>
            <person name="Oh H.M."/>
            <person name="Kang I."/>
            <person name="Ferriera S."/>
            <person name="Giovannoni S.J."/>
            <person name="Cho J.C."/>
        </authorList>
    </citation>
    <scope>NUCLEOTIDE SEQUENCE [LARGE SCALE GENOMIC DNA]</scope>
    <source>
        <strain evidence="3 4">HTCC2143</strain>
    </source>
</reference>
<keyword evidence="2" id="KW-0472">Membrane</keyword>
<dbReference type="OrthoDB" id="9767470at2"/>
<gene>
    <name evidence="3" type="ORF">GP2143_13756</name>
</gene>
<dbReference type="AlphaFoldDB" id="A0Y871"/>
<feature type="transmembrane region" description="Helical" evidence="2">
    <location>
        <begin position="403"/>
        <end position="423"/>
    </location>
</feature>
<organism evidence="3 4">
    <name type="scientific">marine gamma proteobacterium HTCC2143</name>
    <dbReference type="NCBI Taxonomy" id="247633"/>
    <lineage>
        <taxon>Bacteria</taxon>
        <taxon>Pseudomonadati</taxon>
        <taxon>Pseudomonadota</taxon>
        <taxon>Gammaproteobacteria</taxon>
        <taxon>Cellvibrionales</taxon>
        <taxon>Spongiibacteraceae</taxon>
        <taxon>BD1-7 clade</taxon>
    </lineage>
</organism>
<dbReference type="Pfam" id="PF11902">
    <property type="entry name" value="DUF3422"/>
    <property type="match status" value="1"/>
</dbReference>
<sequence>MPDITQENFIGQPLNTTQNGSGESSPQVTSSGIVLEVHPNRAALYEELHNRPYPLVDTPCCVTHIALLVSPEQRQAEYQHLVQLCQRFSINPPAEGASCFYQSFGGFELRWESHMEFSTYTFICRSSDPESFITQPYTGRALQYVPRDWLQKLPGQSTAAVHLAMAKGSDTLRSEHLDNAFEKMRLSGSIVAGGKAEVYTSFRIHSDGFSRVLVQDKGLNSYQAGRLMQRVLEIETYRIMALLSLPIARKLSPQVQHTEEILARLNSNIASDKDNVNDKNMLAELSNLAAKIEQFRSDTNYRFGATKAYYDIVNARLDQLHEEEIPGVQTLQEFIGRRLGPGIKTCSAVKERMESLSLRIAQTSSLLRTQVELSIQAQNQTLLASMDKRSGLQLRMQQTVEGLSVAAIAYYLMGLLSYVYDAIEQQGFHLDKPTALGVSVPIVVAITWGVMHKLMGRVKRESSKK</sequence>
<keyword evidence="2" id="KW-0812">Transmembrane</keyword>
<evidence type="ECO:0000256" key="1">
    <source>
        <dbReference type="SAM" id="MobiDB-lite"/>
    </source>
</evidence>
<evidence type="ECO:0000313" key="3">
    <source>
        <dbReference type="EMBL" id="EAW32325.1"/>
    </source>
</evidence>
<keyword evidence="2" id="KW-1133">Transmembrane helix</keyword>
<feature type="transmembrane region" description="Helical" evidence="2">
    <location>
        <begin position="435"/>
        <end position="455"/>
    </location>
</feature>
<dbReference type="eggNOG" id="COG4949">
    <property type="taxonomic scope" value="Bacteria"/>
</dbReference>
<name>A0Y871_9GAMM</name>
<accession>A0Y871</accession>
<protein>
    <recommendedName>
        <fullName evidence="5">Membrane-anchored protein</fullName>
    </recommendedName>
</protein>
<comment type="caution">
    <text evidence="3">The sequence shown here is derived from an EMBL/GenBank/DDBJ whole genome shotgun (WGS) entry which is preliminary data.</text>
</comment>
<dbReference type="EMBL" id="AAVT01000001">
    <property type="protein sequence ID" value="EAW32325.1"/>
    <property type="molecule type" value="Genomic_DNA"/>
</dbReference>
<feature type="region of interest" description="Disordered" evidence="1">
    <location>
        <begin position="1"/>
        <end position="29"/>
    </location>
</feature>